<dbReference type="Gene3D" id="3.90.70.10">
    <property type="entry name" value="Cysteine proteinases"/>
    <property type="match status" value="1"/>
</dbReference>
<dbReference type="InterPro" id="IPR038765">
    <property type="entry name" value="Papain-like_cys_pep_sf"/>
</dbReference>
<dbReference type="OrthoDB" id="436852at2759"/>
<dbReference type="SUPFAM" id="SSF54001">
    <property type="entry name" value="Cysteine proteinases"/>
    <property type="match status" value="1"/>
</dbReference>
<evidence type="ECO:0000256" key="3">
    <source>
        <dbReference type="ARBA" id="ARBA00022833"/>
    </source>
</evidence>
<reference evidence="7 8" key="1">
    <citation type="journal article" date="2017" name="PLoS Biol.">
        <title>The sea cucumber genome provides insights into morphological evolution and visceral regeneration.</title>
        <authorList>
            <person name="Zhang X."/>
            <person name="Sun L."/>
            <person name="Yuan J."/>
            <person name="Sun Y."/>
            <person name="Gao Y."/>
            <person name="Zhang L."/>
            <person name="Li S."/>
            <person name="Dai H."/>
            <person name="Hamel J.F."/>
            <person name="Liu C."/>
            <person name="Yu Y."/>
            <person name="Liu S."/>
            <person name="Lin W."/>
            <person name="Guo K."/>
            <person name="Jin S."/>
            <person name="Xu P."/>
            <person name="Storey K.B."/>
            <person name="Huan P."/>
            <person name="Zhang T."/>
            <person name="Zhou Y."/>
            <person name="Zhang J."/>
            <person name="Lin C."/>
            <person name="Li X."/>
            <person name="Xing L."/>
            <person name="Huo D."/>
            <person name="Sun M."/>
            <person name="Wang L."/>
            <person name="Mercier A."/>
            <person name="Li F."/>
            <person name="Yang H."/>
            <person name="Xiang J."/>
        </authorList>
    </citation>
    <scope>NUCLEOTIDE SEQUENCE [LARGE SCALE GENOMIC DNA]</scope>
    <source>
        <strain evidence="7">Shaxun</strain>
        <tissue evidence="7">Muscle</tissue>
    </source>
</reference>
<dbReference type="Pfam" id="PF00443">
    <property type="entry name" value="UCH"/>
    <property type="match status" value="1"/>
</dbReference>
<evidence type="ECO:0000256" key="2">
    <source>
        <dbReference type="ARBA" id="ARBA00022771"/>
    </source>
</evidence>
<protein>
    <recommendedName>
        <fullName evidence="9">PHD-type domain-containing protein</fullName>
    </recommendedName>
</protein>
<dbReference type="InterPro" id="IPR001965">
    <property type="entry name" value="Znf_PHD"/>
</dbReference>
<evidence type="ECO:0000313" key="7">
    <source>
        <dbReference type="EMBL" id="PIK33487.1"/>
    </source>
</evidence>
<evidence type="ECO:0000313" key="8">
    <source>
        <dbReference type="Proteomes" id="UP000230750"/>
    </source>
</evidence>
<dbReference type="SUPFAM" id="SSF57903">
    <property type="entry name" value="FYVE/PHD zinc finger"/>
    <property type="match status" value="1"/>
</dbReference>
<dbReference type="PROSITE" id="PS50016">
    <property type="entry name" value="ZF_PHD_2"/>
    <property type="match status" value="1"/>
</dbReference>
<keyword evidence="1" id="KW-0479">Metal-binding</keyword>
<feature type="domain" description="USP" evidence="6">
    <location>
        <begin position="120"/>
        <end position="263"/>
    </location>
</feature>
<accession>A0A2G8JCL5</accession>
<dbReference type="PROSITE" id="PS00972">
    <property type="entry name" value="USP_1"/>
    <property type="match status" value="1"/>
</dbReference>
<dbReference type="InterPro" id="IPR019787">
    <property type="entry name" value="Znf_PHD-finger"/>
</dbReference>
<feature type="domain" description="PHD-type" evidence="5">
    <location>
        <begin position="63"/>
        <end position="117"/>
    </location>
</feature>
<dbReference type="EMBL" id="MRZV01002528">
    <property type="protein sequence ID" value="PIK33487.1"/>
    <property type="molecule type" value="Genomic_DNA"/>
</dbReference>
<name>A0A2G8JCL5_STIJA</name>
<dbReference type="GO" id="GO:0004843">
    <property type="term" value="F:cysteine-type deubiquitinase activity"/>
    <property type="evidence" value="ECO:0007669"/>
    <property type="project" value="InterPro"/>
</dbReference>
<dbReference type="Proteomes" id="UP000230750">
    <property type="component" value="Unassembled WGS sequence"/>
</dbReference>
<dbReference type="AlphaFoldDB" id="A0A2G8JCL5"/>
<dbReference type="PROSITE" id="PS50235">
    <property type="entry name" value="USP_3"/>
    <property type="match status" value="1"/>
</dbReference>
<dbReference type="PROSITE" id="PS01359">
    <property type="entry name" value="ZF_PHD_1"/>
    <property type="match status" value="1"/>
</dbReference>
<dbReference type="InterPro" id="IPR018200">
    <property type="entry name" value="USP_CS"/>
</dbReference>
<dbReference type="SMART" id="SM00249">
    <property type="entry name" value="PHD"/>
    <property type="match status" value="1"/>
</dbReference>
<keyword evidence="2 4" id="KW-0863">Zinc-finger</keyword>
<feature type="non-terminal residue" evidence="7">
    <location>
        <position position="1"/>
    </location>
</feature>
<comment type="caution">
    <text evidence="7">The sequence shown here is derived from an EMBL/GenBank/DDBJ whole genome shotgun (WGS) entry which is preliminary data.</text>
</comment>
<keyword evidence="8" id="KW-1185">Reference proteome</keyword>
<evidence type="ECO:0000259" key="5">
    <source>
        <dbReference type="PROSITE" id="PS50016"/>
    </source>
</evidence>
<evidence type="ECO:0000256" key="4">
    <source>
        <dbReference type="PROSITE-ProRule" id="PRU00146"/>
    </source>
</evidence>
<dbReference type="Gene3D" id="3.30.40.10">
    <property type="entry name" value="Zinc/RING finger domain, C3HC4 (zinc finger)"/>
    <property type="match status" value="1"/>
</dbReference>
<dbReference type="GO" id="GO:0016579">
    <property type="term" value="P:protein deubiquitination"/>
    <property type="evidence" value="ECO:0007669"/>
    <property type="project" value="InterPro"/>
</dbReference>
<dbReference type="InterPro" id="IPR001394">
    <property type="entry name" value="Peptidase_C19_UCH"/>
</dbReference>
<proteinExistence type="predicted"/>
<dbReference type="GO" id="GO:0005634">
    <property type="term" value="C:nucleus"/>
    <property type="evidence" value="ECO:0007669"/>
    <property type="project" value="TreeGrafter"/>
</dbReference>
<dbReference type="InterPro" id="IPR028889">
    <property type="entry name" value="USP"/>
</dbReference>
<dbReference type="InterPro" id="IPR013083">
    <property type="entry name" value="Znf_RING/FYVE/PHD"/>
</dbReference>
<sequence>VHERLHAQKWYKVDKEEISTKEDVSIKGTERCDESAATNRICNDSQSEEETNDDTHDLTPSEERFCICCEVNDGSPYLQCDICDNWYHFRCVGLSTSPDTTDHVERSNFTCNRCLPLTGRGICNIGNSCWFAAIIQAIKVTDAGQILKNTSPTIGTVADEIRRFLFELEEDKTEPLSDVVVRQAIKTIAEEVRGPFTNITSQQDASEFFARCISDAVQRENVKSNTPLVTTTFLSEIISCLNCGNSERRQQSLPMLTITTDNT</sequence>
<dbReference type="PANTHER" id="PTHR24006">
    <property type="entry name" value="UBIQUITIN CARBOXYL-TERMINAL HYDROLASE"/>
    <property type="match status" value="1"/>
</dbReference>
<keyword evidence="3" id="KW-0862">Zinc</keyword>
<dbReference type="GO" id="GO:0008270">
    <property type="term" value="F:zinc ion binding"/>
    <property type="evidence" value="ECO:0007669"/>
    <property type="project" value="UniProtKB-KW"/>
</dbReference>
<evidence type="ECO:0000259" key="6">
    <source>
        <dbReference type="PROSITE" id="PS50235"/>
    </source>
</evidence>
<gene>
    <name evidence="7" type="ORF">BSL78_29700</name>
</gene>
<dbReference type="GO" id="GO:0005829">
    <property type="term" value="C:cytosol"/>
    <property type="evidence" value="ECO:0007669"/>
    <property type="project" value="TreeGrafter"/>
</dbReference>
<dbReference type="InterPro" id="IPR011011">
    <property type="entry name" value="Znf_FYVE_PHD"/>
</dbReference>
<organism evidence="7 8">
    <name type="scientific">Stichopus japonicus</name>
    <name type="common">Sea cucumber</name>
    <dbReference type="NCBI Taxonomy" id="307972"/>
    <lineage>
        <taxon>Eukaryota</taxon>
        <taxon>Metazoa</taxon>
        <taxon>Echinodermata</taxon>
        <taxon>Eleutherozoa</taxon>
        <taxon>Echinozoa</taxon>
        <taxon>Holothuroidea</taxon>
        <taxon>Aspidochirotacea</taxon>
        <taxon>Aspidochirotida</taxon>
        <taxon>Stichopodidae</taxon>
        <taxon>Apostichopus</taxon>
    </lineage>
</organism>
<evidence type="ECO:0000256" key="1">
    <source>
        <dbReference type="ARBA" id="ARBA00022723"/>
    </source>
</evidence>
<dbReference type="Pfam" id="PF00628">
    <property type="entry name" value="PHD"/>
    <property type="match status" value="1"/>
</dbReference>
<dbReference type="InterPro" id="IPR050164">
    <property type="entry name" value="Peptidase_C19"/>
</dbReference>
<dbReference type="InterPro" id="IPR019786">
    <property type="entry name" value="Zinc_finger_PHD-type_CS"/>
</dbReference>
<evidence type="ECO:0008006" key="9">
    <source>
        <dbReference type="Google" id="ProtNLM"/>
    </source>
</evidence>